<evidence type="ECO:0008006" key="4">
    <source>
        <dbReference type="Google" id="ProtNLM"/>
    </source>
</evidence>
<dbReference type="RefSeq" id="WP_310925315.1">
    <property type="nucleotide sequence ID" value="NZ_JAMQOP010000003.1"/>
</dbReference>
<protein>
    <recommendedName>
        <fullName evidence="4">Outer membrane lipoprotein-sorting protein</fullName>
    </recommendedName>
</protein>
<proteinExistence type="predicted"/>
<name>A0ABU2GHZ8_9EURY</name>
<comment type="caution">
    <text evidence="2">The sequence shown here is derived from an EMBL/GenBank/DDBJ whole genome shotgun (WGS) entry which is preliminary data.</text>
</comment>
<evidence type="ECO:0000313" key="3">
    <source>
        <dbReference type="Proteomes" id="UP001257060"/>
    </source>
</evidence>
<dbReference type="Proteomes" id="UP001257060">
    <property type="component" value="Unassembled WGS sequence"/>
</dbReference>
<gene>
    <name evidence="2" type="ORF">NDI76_16835</name>
</gene>
<sequence length="268" mass="29668">MARPALRLAVLFVVLTAGCSSTFGGLDPRTSETAAPTAVPEPVPYPPGVTDDGVSDAVVLVRAHQRATANASYVANRTLTVRYPNGTRIRQVRTIRHGVGDGVYYMRQRTTGNASRLRSNAAFEIWTNETVSVASVPNEGEREFFRLAEERRIQQLSRERLLDLFARVETTTTGTTREGEPLVHLLGTDDPTGEMRTTGVQNVAVESFSAAVTPEGVVRSYSFRYEGTLNGESVTVTEEYRLKPREKRTVDRPEWVSTAIERTNESEF</sequence>
<evidence type="ECO:0000256" key="1">
    <source>
        <dbReference type="SAM" id="MobiDB-lite"/>
    </source>
</evidence>
<evidence type="ECO:0000313" key="2">
    <source>
        <dbReference type="EMBL" id="MDS0300415.1"/>
    </source>
</evidence>
<dbReference type="EMBL" id="JAMQOP010000003">
    <property type="protein sequence ID" value="MDS0300415.1"/>
    <property type="molecule type" value="Genomic_DNA"/>
</dbReference>
<accession>A0ABU2GHZ8</accession>
<keyword evidence="3" id="KW-1185">Reference proteome</keyword>
<reference evidence="2 3" key="1">
    <citation type="submission" date="2022-06" db="EMBL/GenBank/DDBJ databases">
        <title>Halogeometricum sp. a new haloarchaeum isolate from saline soil.</title>
        <authorList>
            <person name="Strakova D."/>
            <person name="Galisteo C."/>
            <person name="Sanchez-Porro C."/>
            <person name="Ventosa A."/>
        </authorList>
    </citation>
    <scope>NUCLEOTIDE SEQUENCE [LARGE SCALE GENOMIC DNA]</scope>
    <source>
        <strain evidence="2 3">S1BR25-6</strain>
    </source>
</reference>
<feature type="region of interest" description="Disordered" evidence="1">
    <location>
        <begin position="25"/>
        <end position="44"/>
    </location>
</feature>
<organism evidence="2 3">
    <name type="scientific">Halogeometricum salsisoli</name>
    <dbReference type="NCBI Taxonomy" id="2950536"/>
    <lineage>
        <taxon>Archaea</taxon>
        <taxon>Methanobacteriati</taxon>
        <taxon>Methanobacteriota</taxon>
        <taxon>Stenosarchaea group</taxon>
        <taxon>Halobacteria</taxon>
        <taxon>Halobacteriales</taxon>
        <taxon>Haloferacaceae</taxon>
        <taxon>Halogeometricum</taxon>
    </lineage>
</organism>
<dbReference type="PROSITE" id="PS51257">
    <property type="entry name" value="PROKAR_LIPOPROTEIN"/>
    <property type="match status" value="1"/>
</dbReference>